<dbReference type="PANTHER" id="PTHR30136:SF35">
    <property type="entry name" value="HTH-TYPE TRANSCRIPTIONAL REGULATOR RV1719"/>
    <property type="match status" value="1"/>
</dbReference>
<organism evidence="6 7">
    <name type="scientific">Parabacteroides absconsus</name>
    <dbReference type="NCBI Taxonomy" id="2951805"/>
    <lineage>
        <taxon>Bacteria</taxon>
        <taxon>Pseudomonadati</taxon>
        <taxon>Bacteroidota</taxon>
        <taxon>Bacteroidia</taxon>
        <taxon>Bacteroidales</taxon>
        <taxon>Tannerellaceae</taxon>
        <taxon>Parabacteroides</taxon>
    </lineage>
</organism>
<keyword evidence="2" id="KW-0238">DNA-binding</keyword>
<feature type="domain" description="HTH iclR-type" evidence="4">
    <location>
        <begin position="17"/>
        <end position="79"/>
    </location>
</feature>
<gene>
    <name evidence="6" type="ORF">NEE14_002185</name>
</gene>
<dbReference type="PANTHER" id="PTHR30136">
    <property type="entry name" value="HELIX-TURN-HELIX TRANSCRIPTIONAL REGULATOR, ICLR FAMILY"/>
    <property type="match status" value="1"/>
</dbReference>
<keyword evidence="7" id="KW-1185">Reference proteome</keyword>
<evidence type="ECO:0000313" key="6">
    <source>
        <dbReference type="EMBL" id="WWV66822.1"/>
    </source>
</evidence>
<dbReference type="InterPro" id="IPR014757">
    <property type="entry name" value="Tscrpt_reg_IclR_C"/>
</dbReference>
<protein>
    <submittedName>
        <fullName evidence="6">IclR family transcriptional regulator</fullName>
    </submittedName>
</protein>
<feature type="domain" description="IclR-ED" evidence="5">
    <location>
        <begin position="80"/>
        <end position="263"/>
    </location>
</feature>
<dbReference type="Gene3D" id="1.10.10.10">
    <property type="entry name" value="Winged helix-like DNA-binding domain superfamily/Winged helix DNA-binding domain"/>
    <property type="match status" value="1"/>
</dbReference>
<proteinExistence type="predicted"/>
<dbReference type="InterPro" id="IPR036388">
    <property type="entry name" value="WH-like_DNA-bd_sf"/>
</dbReference>
<dbReference type="InterPro" id="IPR036390">
    <property type="entry name" value="WH_DNA-bd_sf"/>
</dbReference>
<sequence>METLLSNLEKTDENYKVPNLEKGIAVLEYLSYNSNGRTLQEIKQALDISQTTAYRILNTLVRLEYLCFDDKTKHYRITRKLLTLGFYSLKEHNLLEIVLPKLRELRDIVKETVCFGVLGNEKGIFIEQAQGLHAFHFVLTPGKPFELHCSAPGKAIMAYLPDTVRDRYLSNMSFQCFNANTITDREVYLRELDEVRKKGYALDNEEEMSGVVCIGAAILDYTGFPSGAIWISGPKDRLPESIREESALVIMKYAKMISSELGFSPRLID</sequence>
<evidence type="ECO:0000259" key="4">
    <source>
        <dbReference type="PROSITE" id="PS51077"/>
    </source>
</evidence>
<dbReference type="InterPro" id="IPR050707">
    <property type="entry name" value="HTH_MetabolicPath_Reg"/>
</dbReference>
<dbReference type="InterPro" id="IPR029016">
    <property type="entry name" value="GAF-like_dom_sf"/>
</dbReference>
<evidence type="ECO:0000256" key="1">
    <source>
        <dbReference type="ARBA" id="ARBA00023015"/>
    </source>
</evidence>
<dbReference type="Pfam" id="PF01614">
    <property type="entry name" value="IclR_C"/>
    <property type="match status" value="1"/>
</dbReference>
<dbReference type="Pfam" id="PF09339">
    <property type="entry name" value="HTH_IclR"/>
    <property type="match status" value="1"/>
</dbReference>
<evidence type="ECO:0000256" key="2">
    <source>
        <dbReference type="ARBA" id="ARBA00023125"/>
    </source>
</evidence>
<evidence type="ECO:0000256" key="3">
    <source>
        <dbReference type="ARBA" id="ARBA00023163"/>
    </source>
</evidence>
<dbReference type="EMBL" id="CP146284">
    <property type="protein sequence ID" value="WWV66822.1"/>
    <property type="molecule type" value="Genomic_DNA"/>
</dbReference>
<dbReference type="PROSITE" id="PS51078">
    <property type="entry name" value="ICLR_ED"/>
    <property type="match status" value="1"/>
</dbReference>
<dbReference type="RefSeq" id="WP_251967634.1">
    <property type="nucleotide sequence ID" value="NZ_CP146284.1"/>
</dbReference>
<dbReference type="Gene3D" id="3.30.450.40">
    <property type="match status" value="1"/>
</dbReference>
<dbReference type="PROSITE" id="PS51077">
    <property type="entry name" value="HTH_ICLR"/>
    <property type="match status" value="1"/>
</dbReference>
<dbReference type="SUPFAM" id="SSF46785">
    <property type="entry name" value="Winged helix' DNA-binding domain"/>
    <property type="match status" value="1"/>
</dbReference>
<evidence type="ECO:0000313" key="7">
    <source>
        <dbReference type="Proteomes" id="UP001320603"/>
    </source>
</evidence>
<keyword evidence="3" id="KW-0804">Transcription</keyword>
<dbReference type="Proteomes" id="UP001320603">
    <property type="component" value="Chromosome"/>
</dbReference>
<name>A0ABZ2IQH9_9BACT</name>
<dbReference type="SMART" id="SM00346">
    <property type="entry name" value="HTH_ICLR"/>
    <property type="match status" value="1"/>
</dbReference>
<keyword evidence="1" id="KW-0805">Transcription regulation</keyword>
<dbReference type="InterPro" id="IPR005471">
    <property type="entry name" value="Tscrpt_reg_IclR_N"/>
</dbReference>
<evidence type="ECO:0000259" key="5">
    <source>
        <dbReference type="PROSITE" id="PS51078"/>
    </source>
</evidence>
<accession>A0ABZ2IQH9</accession>
<reference evidence="6 7" key="1">
    <citation type="submission" date="2024-02" db="EMBL/GenBank/DDBJ databases">
        <title>Whole genome sequencing of Parabacteroides sp. AD58.</title>
        <authorList>
            <person name="Chaplin A.V."/>
            <person name="Pikina A.P."/>
            <person name="Sokolova S.R."/>
            <person name="Korostin D.O."/>
            <person name="Efimov B.A."/>
        </authorList>
    </citation>
    <scope>NUCLEOTIDE SEQUENCE [LARGE SCALE GENOMIC DNA]</scope>
    <source>
        <strain evidence="6 7">AD58</strain>
    </source>
</reference>
<dbReference type="SUPFAM" id="SSF55781">
    <property type="entry name" value="GAF domain-like"/>
    <property type="match status" value="1"/>
</dbReference>